<dbReference type="InterPro" id="IPR015943">
    <property type="entry name" value="WD40/YVTN_repeat-like_dom_sf"/>
</dbReference>
<dbReference type="GO" id="GO:0003682">
    <property type="term" value="F:chromatin binding"/>
    <property type="evidence" value="ECO:0007669"/>
    <property type="project" value="TreeGrafter"/>
</dbReference>
<evidence type="ECO:0000313" key="8">
    <source>
        <dbReference type="Proteomes" id="UP000000707"/>
    </source>
</evidence>
<dbReference type="Proteomes" id="UP000000707">
    <property type="component" value="Unassembled WGS sequence"/>
</dbReference>
<accession>G3B8X7</accession>
<feature type="repeat" description="WD" evidence="6">
    <location>
        <begin position="33"/>
        <end position="67"/>
    </location>
</feature>
<dbReference type="HOGENOM" id="CLU_044117_3_0_1"/>
<dbReference type="SMART" id="SM00320">
    <property type="entry name" value="WD40"/>
    <property type="match status" value="4"/>
</dbReference>
<dbReference type="OrthoDB" id="27537at2759"/>
<dbReference type="SUPFAM" id="SSF50978">
    <property type="entry name" value="WD40 repeat-like"/>
    <property type="match status" value="1"/>
</dbReference>
<dbReference type="eggNOG" id="KOG1446">
    <property type="taxonomic scope" value="Eukaryota"/>
</dbReference>
<name>G3B8X7_CANTC</name>
<evidence type="ECO:0000256" key="5">
    <source>
        <dbReference type="ARBA" id="ARBA00023242"/>
    </source>
</evidence>
<dbReference type="InterPro" id="IPR001680">
    <property type="entry name" value="WD40_rpt"/>
</dbReference>
<dbReference type="Pfam" id="PF00400">
    <property type="entry name" value="WD40"/>
    <property type="match status" value="2"/>
</dbReference>
<organism evidence="8">
    <name type="scientific">Candida tenuis (strain ATCC 10573 / BCRC 21748 / CBS 615 / JCM 9827 / NBRC 10315 / NRRL Y-1498 / VKM Y-70)</name>
    <name type="common">Yeast</name>
    <name type="synonym">Yamadazyma tenuis</name>
    <dbReference type="NCBI Taxonomy" id="590646"/>
    <lineage>
        <taxon>Eukaryota</taxon>
        <taxon>Fungi</taxon>
        <taxon>Dikarya</taxon>
        <taxon>Ascomycota</taxon>
        <taxon>Saccharomycotina</taxon>
        <taxon>Pichiomycetes</taxon>
        <taxon>Debaryomycetaceae</taxon>
        <taxon>Yamadazyma</taxon>
    </lineage>
</organism>
<feature type="repeat" description="WD" evidence="6">
    <location>
        <begin position="120"/>
        <end position="161"/>
    </location>
</feature>
<evidence type="ECO:0000256" key="1">
    <source>
        <dbReference type="ARBA" id="ARBA00004123"/>
    </source>
</evidence>
<dbReference type="KEGG" id="cten:18247787"/>
<evidence type="ECO:0000256" key="4">
    <source>
        <dbReference type="ARBA" id="ARBA00022737"/>
    </source>
</evidence>
<protein>
    <submittedName>
        <fullName evidence="7">WD40 repeat-like protein</fullName>
    </submittedName>
</protein>
<evidence type="ECO:0000256" key="6">
    <source>
        <dbReference type="PROSITE-ProRule" id="PRU00221"/>
    </source>
</evidence>
<dbReference type="EMBL" id="GL996527">
    <property type="protein sequence ID" value="EGV61802.1"/>
    <property type="molecule type" value="Genomic_DNA"/>
</dbReference>
<evidence type="ECO:0000256" key="3">
    <source>
        <dbReference type="ARBA" id="ARBA00022574"/>
    </source>
</evidence>
<evidence type="ECO:0000256" key="2">
    <source>
        <dbReference type="ARBA" id="ARBA00005616"/>
    </source>
</evidence>
<dbReference type="GO" id="GO:0048188">
    <property type="term" value="C:Set1C/COMPASS complex"/>
    <property type="evidence" value="ECO:0007669"/>
    <property type="project" value="TreeGrafter"/>
</dbReference>
<dbReference type="PANTHER" id="PTHR19861:SF0">
    <property type="entry name" value="WD REPEAT-CONTAINING PROTEIN 82"/>
    <property type="match status" value="1"/>
</dbReference>
<keyword evidence="4" id="KW-0677">Repeat</keyword>
<dbReference type="InterPro" id="IPR037867">
    <property type="entry name" value="Swd2/WDR82"/>
</dbReference>
<dbReference type="PROSITE" id="PS50294">
    <property type="entry name" value="WD_REPEATS_REGION"/>
    <property type="match status" value="1"/>
</dbReference>
<dbReference type="AlphaFoldDB" id="G3B8X7"/>
<reference evidence="7 8" key="1">
    <citation type="journal article" date="2011" name="Proc. Natl. Acad. Sci. U.S.A.">
        <title>Comparative genomics of xylose-fermenting fungi for enhanced biofuel production.</title>
        <authorList>
            <person name="Wohlbach D.J."/>
            <person name="Kuo A."/>
            <person name="Sato T.K."/>
            <person name="Potts K.M."/>
            <person name="Salamov A.A."/>
            <person name="LaButti K.M."/>
            <person name="Sun H."/>
            <person name="Clum A."/>
            <person name="Pangilinan J.L."/>
            <person name="Lindquist E.A."/>
            <person name="Lucas S."/>
            <person name="Lapidus A."/>
            <person name="Jin M."/>
            <person name="Gunawan C."/>
            <person name="Balan V."/>
            <person name="Dale B.E."/>
            <person name="Jeffries T.W."/>
            <person name="Zinkel R."/>
            <person name="Barry K.W."/>
            <person name="Grigoriev I.V."/>
            <person name="Gasch A.P."/>
        </authorList>
    </citation>
    <scope>NUCLEOTIDE SEQUENCE [LARGE SCALE GENOMIC DNA]</scope>
    <source>
        <strain evidence="8">ATCC 10573 / BCRC 21748 / CBS 615 / JCM 9827 / NBRC 10315 / NRRL Y-1498 / VKM Y-70</strain>
    </source>
</reference>
<dbReference type="Gene3D" id="2.130.10.10">
    <property type="entry name" value="YVTN repeat-like/Quinoprotein amine dehydrogenase"/>
    <property type="match status" value="1"/>
</dbReference>
<proteinExistence type="inferred from homology"/>
<sequence>MSKKSSSTILVDSQTLSSLMPRKTFDYHSGASITSLNFDDSGQYLISAGIDKSIQLYDVHKGIHTKDIQSQKYGAHLAKFTHKDLNCLYASTPEAVPQDEPIDHAIRYLSLSDKKYLRYFKGHKSQVVSLEVDPVHDMFITSSFDKSVKLWDLRTSNPTGSVEVGQPVLLAYDPHGIVFVTAKLPGYGGGDGVGELEFYDTKNVHQVPFLRSTIHTRPECTWTNIEFANNGKYLLLSTNTSEHYLIDAFSGRLLTRLVMQHPNYKLNSHYPVSHTSCFSSCGRYVIAGSSVSELSVFDLVGIQSSNGSATVKDSDNPSTLSPFKTISTNQGIPKLIAFNPKLFTVATADNSVTLWQPS</sequence>
<gene>
    <name evidence="7" type="ORF">CANTEDRAFT_115240</name>
</gene>
<keyword evidence="8" id="KW-1185">Reference proteome</keyword>
<keyword evidence="3 6" id="KW-0853">WD repeat</keyword>
<dbReference type="PROSITE" id="PS50082">
    <property type="entry name" value="WD_REPEATS_2"/>
    <property type="match status" value="2"/>
</dbReference>
<dbReference type="InterPro" id="IPR036322">
    <property type="entry name" value="WD40_repeat_dom_sf"/>
</dbReference>
<comment type="subcellular location">
    <subcellularLocation>
        <location evidence="1">Nucleus</location>
    </subcellularLocation>
</comment>
<comment type="similarity">
    <text evidence="2">Belongs to the WD repeat SWD2 family.</text>
</comment>
<dbReference type="GO" id="GO:0016070">
    <property type="term" value="P:RNA metabolic process"/>
    <property type="evidence" value="ECO:0007669"/>
    <property type="project" value="UniProtKB-ARBA"/>
</dbReference>
<dbReference type="GeneID" id="18247787"/>
<evidence type="ECO:0000313" key="7">
    <source>
        <dbReference type="EMBL" id="EGV61802.1"/>
    </source>
</evidence>
<dbReference type="PANTHER" id="PTHR19861">
    <property type="entry name" value="WD40 REPEAT PROTEIN SWD2"/>
    <property type="match status" value="1"/>
</dbReference>
<keyword evidence="5" id="KW-0539">Nucleus</keyword>
<dbReference type="STRING" id="590646.G3B8X7"/>